<dbReference type="AlphaFoldDB" id="A0A8S1HG29"/>
<keyword evidence="2" id="KW-1185">Reference proteome</keyword>
<comment type="caution">
    <text evidence="1">The sequence shown here is derived from an EMBL/GenBank/DDBJ whole genome shotgun (WGS) entry which is preliminary data.</text>
</comment>
<organism evidence="1 2">
    <name type="scientific">Caenorhabditis auriculariae</name>
    <dbReference type="NCBI Taxonomy" id="2777116"/>
    <lineage>
        <taxon>Eukaryota</taxon>
        <taxon>Metazoa</taxon>
        <taxon>Ecdysozoa</taxon>
        <taxon>Nematoda</taxon>
        <taxon>Chromadorea</taxon>
        <taxon>Rhabditida</taxon>
        <taxon>Rhabditina</taxon>
        <taxon>Rhabditomorpha</taxon>
        <taxon>Rhabditoidea</taxon>
        <taxon>Rhabditidae</taxon>
        <taxon>Peloderinae</taxon>
        <taxon>Caenorhabditis</taxon>
    </lineage>
</organism>
<name>A0A8S1HG29_9PELO</name>
<sequence length="657" mass="73511">MYCKGPKKNFFPSQEIQTFRKSCQHPLFFGGVGKGTGAVCPASPTFHYTPRLLFGSEMGLLAGELLQLQSNRRSCCASSQLLHHRNLLTLESPCNTWSAGPGYKVKMSRGGNNQNDGLGDHMRPMKPQMGFHKASAYFSTLLYRWRGCFCRRHDGAICGFAPCGLRLRPSATTGAAAEQQQPAARDTERHLVFDAVVFSLLLGLTGSDLLLSEIIAKEVVVRKRPVHTQVFFGNTPNSTLHFPVIRRFRCSTSIQFQPADLTLTKSLEPKQEDNGKPIDGCIEKGETASAHPMTLFVLVLNFWMYLDQSGPVQTRFTDNLAGHRKADRVHRNDSCKQWRGGTAGGCQFVARLIQIGAPFCGRAERQLSMHTQPFHRNWCEEFEKIVAASRFFSLTTLTCDDRRRLIRPSAFSVAVRLINTHSSWERPISVRLFDRRYQDEFISRFEITISGFFFSCQGFRKEITFSMGTSCHKEVVLHPDLKICSNNLELTKRTRAKLEGRRFADPIIIRKADQLAAGANMSSGKKAAIVSATARAAVTSTATWLPAAVFGLAVPPVPKGALLLVLIFYVDANLPFFCCRGWAYTTSARAFAALSGLEEQVFIWSLIFGRFRRAEGSSEFDLNIVKPELLGKPHEVIQEFLEGNPTANWLPTREDFE</sequence>
<proteinExistence type="predicted"/>
<gene>
    <name evidence="1" type="ORF">CAUJ_LOCUS10144</name>
</gene>
<dbReference type="EMBL" id="CAJGYM010000042">
    <property type="protein sequence ID" value="CAD6194225.1"/>
    <property type="molecule type" value="Genomic_DNA"/>
</dbReference>
<evidence type="ECO:0000313" key="2">
    <source>
        <dbReference type="Proteomes" id="UP000835052"/>
    </source>
</evidence>
<dbReference type="Proteomes" id="UP000835052">
    <property type="component" value="Unassembled WGS sequence"/>
</dbReference>
<accession>A0A8S1HG29</accession>
<evidence type="ECO:0000313" key="1">
    <source>
        <dbReference type="EMBL" id="CAD6194225.1"/>
    </source>
</evidence>
<reference evidence="1" key="1">
    <citation type="submission" date="2020-10" db="EMBL/GenBank/DDBJ databases">
        <authorList>
            <person name="Kikuchi T."/>
        </authorList>
    </citation>
    <scope>NUCLEOTIDE SEQUENCE</scope>
    <source>
        <strain evidence="1">NKZ352</strain>
    </source>
</reference>
<protein>
    <submittedName>
        <fullName evidence="1">Uncharacterized protein</fullName>
    </submittedName>
</protein>